<dbReference type="RefSeq" id="WP_092043553.1">
    <property type="nucleotide sequence ID" value="NZ_FOTK01000023.1"/>
</dbReference>
<keyword evidence="1" id="KW-0812">Transmembrane</keyword>
<feature type="transmembrane region" description="Helical" evidence="1">
    <location>
        <begin position="12"/>
        <end position="31"/>
    </location>
</feature>
<evidence type="ECO:0000313" key="3">
    <source>
        <dbReference type="Proteomes" id="UP000199048"/>
    </source>
</evidence>
<organism evidence="2 3">
    <name type="scientific">Methylobacterium pseudosasicola</name>
    <dbReference type="NCBI Taxonomy" id="582667"/>
    <lineage>
        <taxon>Bacteria</taxon>
        <taxon>Pseudomonadati</taxon>
        <taxon>Pseudomonadota</taxon>
        <taxon>Alphaproteobacteria</taxon>
        <taxon>Hyphomicrobiales</taxon>
        <taxon>Methylobacteriaceae</taxon>
        <taxon>Methylobacterium</taxon>
    </lineage>
</organism>
<evidence type="ECO:0000256" key="1">
    <source>
        <dbReference type="SAM" id="Phobius"/>
    </source>
</evidence>
<dbReference type="OrthoDB" id="558011at2"/>
<reference evidence="3" key="1">
    <citation type="submission" date="2016-10" db="EMBL/GenBank/DDBJ databases">
        <authorList>
            <person name="Varghese N."/>
            <person name="Submissions S."/>
        </authorList>
    </citation>
    <scope>NUCLEOTIDE SEQUENCE [LARGE SCALE GENOMIC DNA]</scope>
    <source>
        <strain evidence="3">BL36</strain>
    </source>
</reference>
<accession>A0A1I4P4X0</accession>
<protein>
    <recommendedName>
        <fullName evidence="4">DUF3307 domain-containing protein</fullName>
    </recommendedName>
</protein>
<dbReference type="InterPro" id="IPR021737">
    <property type="entry name" value="Phage_phiKZ_Orf197"/>
</dbReference>
<gene>
    <name evidence="2" type="ORF">SAMN05192568_102341</name>
</gene>
<dbReference type="AlphaFoldDB" id="A0A1I4P4X0"/>
<dbReference type="EMBL" id="FOTK01000023">
    <property type="protein sequence ID" value="SFM22590.1"/>
    <property type="molecule type" value="Genomic_DNA"/>
</dbReference>
<keyword evidence="1" id="KW-1133">Transmembrane helix</keyword>
<keyword evidence="1" id="KW-0472">Membrane</keyword>
<dbReference type="Pfam" id="PF11750">
    <property type="entry name" value="DUF3307"/>
    <property type="match status" value="1"/>
</dbReference>
<dbReference type="Proteomes" id="UP000199048">
    <property type="component" value="Unassembled WGS sequence"/>
</dbReference>
<evidence type="ECO:0008006" key="4">
    <source>
        <dbReference type="Google" id="ProtNLM"/>
    </source>
</evidence>
<dbReference type="STRING" id="582667.SAMN05192568_102341"/>
<evidence type="ECO:0000313" key="2">
    <source>
        <dbReference type="EMBL" id="SFM22590.1"/>
    </source>
</evidence>
<feature type="transmembrane region" description="Helical" evidence="1">
    <location>
        <begin position="43"/>
        <end position="65"/>
    </location>
</feature>
<name>A0A1I4P4X0_9HYPH</name>
<sequence length="132" mass="14166">MPSVDTPVPVGAFALLLVAFSVKHLAADFLLQTNWMAQGKERASAWAGPLCAHTGLHGLGTLLIALAVKPALWWLALVDFVIHTGIDRGKALVGQRTHFPATDARFWWLIGADQFLHQVTHIGLAAVLAAAQ</sequence>
<keyword evidence="3" id="KW-1185">Reference proteome</keyword>
<proteinExistence type="predicted"/>